<dbReference type="EMBL" id="CAMXCT030000563">
    <property type="protein sequence ID" value="CAL4767850.1"/>
    <property type="molecule type" value="Genomic_DNA"/>
</dbReference>
<evidence type="ECO:0000256" key="1">
    <source>
        <dbReference type="SAM" id="MobiDB-lite"/>
    </source>
</evidence>
<feature type="region of interest" description="Disordered" evidence="1">
    <location>
        <begin position="320"/>
        <end position="347"/>
    </location>
</feature>
<dbReference type="Proteomes" id="UP001152797">
    <property type="component" value="Unassembled WGS sequence"/>
</dbReference>
<gene>
    <name evidence="2" type="ORF">C1SCF055_LOCUS8404</name>
</gene>
<evidence type="ECO:0000313" key="2">
    <source>
        <dbReference type="EMBL" id="CAI3980538.1"/>
    </source>
</evidence>
<comment type="caution">
    <text evidence="2">The sequence shown here is derived from an EMBL/GenBank/DDBJ whole genome shotgun (WGS) entry which is preliminary data.</text>
</comment>
<proteinExistence type="predicted"/>
<evidence type="ECO:0000313" key="3">
    <source>
        <dbReference type="EMBL" id="CAL4767850.1"/>
    </source>
</evidence>
<protein>
    <submittedName>
        <fullName evidence="2">Uncharacterized protein</fullName>
    </submittedName>
</protein>
<dbReference type="AlphaFoldDB" id="A0A9P1FLJ1"/>
<reference evidence="2" key="1">
    <citation type="submission" date="2022-10" db="EMBL/GenBank/DDBJ databases">
        <authorList>
            <person name="Chen Y."/>
            <person name="Dougan E. K."/>
            <person name="Chan C."/>
            <person name="Rhodes N."/>
            <person name="Thang M."/>
        </authorList>
    </citation>
    <scope>NUCLEOTIDE SEQUENCE</scope>
</reference>
<evidence type="ECO:0000313" key="4">
    <source>
        <dbReference type="Proteomes" id="UP001152797"/>
    </source>
</evidence>
<accession>A0A9P1FLJ1</accession>
<dbReference type="EMBL" id="CAMXCT020000563">
    <property type="protein sequence ID" value="CAL1133913.1"/>
    <property type="molecule type" value="Genomic_DNA"/>
</dbReference>
<reference evidence="3 4" key="2">
    <citation type="submission" date="2024-05" db="EMBL/GenBank/DDBJ databases">
        <authorList>
            <person name="Chen Y."/>
            <person name="Shah S."/>
            <person name="Dougan E. K."/>
            <person name="Thang M."/>
            <person name="Chan C."/>
        </authorList>
    </citation>
    <scope>NUCLEOTIDE SEQUENCE [LARGE SCALE GENOMIC DNA]</scope>
</reference>
<name>A0A9P1FLJ1_9DINO</name>
<dbReference type="EMBL" id="CAMXCT010000563">
    <property type="protein sequence ID" value="CAI3980538.1"/>
    <property type="molecule type" value="Genomic_DNA"/>
</dbReference>
<organism evidence="2">
    <name type="scientific">Cladocopium goreaui</name>
    <dbReference type="NCBI Taxonomy" id="2562237"/>
    <lineage>
        <taxon>Eukaryota</taxon>
        <taxon>Sar</taxon>
        <taxon>Alveolata</taxon>
        <taxon>Dinophyceae</taxon>
        <taxon>Suessiales</taxon>
        <taxon>Symbiodiniaceae</taxon>
        <taxon>Cladocopium</taxon>
    </lineage>
</organism>
<keyword evidence="4" id="KW-1185">Reference proteome</keyword>
<sequence>MTYKELLEEVKQRRLAQLFEYEICTPKIAKDFLDKLSKLEGEDASSDEAKEVLKFKDQLKTASEGEGGDWTEPVDGGCMEIFEQLQSWEESVKEGTLEAREIEGMVEYVEKKWVPDPKMSKIAAAVLEKAKPMVQAAKKAERDKEQSRVVSEMKFTTGLAEGVIATYGMLGFTVPHFIISGTVPPMEQLESKLTYFKEGLAIDPESELGKQLSAGIEKVEGLIPQMQLICKENPRQDMKESADYKQTIALKATLMAGSACAIKGNLEELGKMIEKAEAALKEDGEATLFEGEAKQKILTKAQYDKGLEVLKAKLKELTEKKDAEAADAKTEKTEKTEKSKETKDEAA</sequence>